<reference evidence="1 2" key="2">
    <citation type="journal article" date="2022" name="Mol. Ecol. Resour.">
        <title>The genomes of chicory, endive, great burdock and yacon provide insights into Asteraceae paleo-polyploidization history and plant inulin production.</title>
        <authorList>
            <person name="Fan W."/>
            <person name="Wang S."/>
            <person name="Wang H."/>
            <person name="Wang A."/>
            <person name="Jiang F."/>
            <person name="Liu H."/>
            <person name="Zhao H."/>
            <person name="Xu D."/>
            <person name="Zhang Y."/>
        </authorList>
    </citation>
    <scope>NUCLEOTIDE SEQUENCE [LARGE SCALE GENOMIC DNA]</scope>
    <source>
        <strain evidence="2">cv. Punajuju</strain>
        <tissue evidence="1">Leaves</tissue>
    </source>
</reference>
<reference evidence="2" key="1">
    <citation type="journal article" date="2022" name="Mol. Ecol. Resour.">
        <title>The genomes of chicory, endive, great burdock and yacon provide insights into Asteraceae palaeo-polyploidization history and plant inulin production.</title>
        <authorList>
            <person name="Fan W."/>
            <person name="Wang S."/>
            <person name="Wang H."/>
            <person name="Wang A."/>
            <person name="Jiang F."/>
            <person name="Liu H."/>
            <person name="Zhao H."/>
            <person name="Xu D."/>
            <person name="Zhang Y."/>
        </authorList>
    </citation>
    <scope>NUCLEOTIDE SEQUENCE [LARGE SCALE GENOMIC DNA]</scope>
    <source>
        <strain evidence="2">cv. Punajuju</strain>
    </source>
</reference>
<comment type="caution">
    <text evidence="1">The sequence shown here is derived from an EMBL/GenBank/DDBJ whole genome shotgun (WGS) entry which is preliminary data.</text>
</comment>
<dbReference type="Proteomes" id="UP001055811">
    <property type="component" value="Linkage Group LG09"/>
</dbReference>
<evidence type="ECO:0000313" key="1">
    <source>
        <dbReference type="EMBL" id="KAI3690985.1"/>
    </source>
</evidence>
<proteinExistence type="predicted"/>
<evidence type="ECO:0000313" key="2">
    <source>
        <dbReference type="Proteomes" id="UP001055811"/>
    </source>
</evidence>
<protein>
    <submittedName>
        <fullName evidence="1">Uncharacterized protein</fullName>
    </submittedName>
</protein>
<organism evidence="1 2">
    <name type="scientific">Cichorium intybus</name>
    <name type="common">Chicory</name>
    <dbReference type="NCBI Taxonomy" id="13427"/>
    <lineage>
        <taxon>Eukaryota</taxon>
        <taxon>Viridiplantae</taxon>
        <taxon>Streptophyta</taxon>
        <taxon>Embryophyta</taxon>
        <taxon>Tracheophyta</taxon>
        <taxon>Spermatophyta</taxon>
        <taxon>Magnoliopsida</taxon>
        <taxon>eudicotyledons</taxon>
        <taxon>Gunneridae</taxon>
        <taxon>Pentapetalae</taxon>
        <taxon>asterids</taxon>
        <taxon>campanulids</taxon>
        <taxon>Asterales</taxon>
        <taxon>Asteraceae</taxon>
        <taxon>Cichorioideae</taxon>
        <taxon>Cichorieae</taxon>
        <taxon>Cichoriinae</taxon>
        <taxon>Cichorium</taxon>
    </lineage>
</organism>
<keyword evidence="2" id="KW-1185">Reference proteome</keyword>
<name>A0ACB8Z433_CICIN</name>
<dbReference type="EMBL" id="CM042017">
    <property type="protein sequence ID" value="KAI3690985.1"/>
    <property type="molecule type" value="Genomic_DNA"/>
</dbReference>
<gene>
    <name evidence="1" type="ORF">L2E82_49198</name>
</gene>
<sequence>MDMSSTRQPVLNPIMDPLKKTVEAKADNGKVSKISKFLGPSEVDFPPLVVGKVSISIVVPNPLSESLLPLAAEFGSSCFKFVPKAFYYWFTPFAHLFGPTDSSCTVVISSTPPIPLDCQFHFPPSSNSSPSISNIDDGFTMVTRKNRNNLNSKSPSLASRMSKPPIPNAPWAIFLNQPRLHVGTPGPTRKNSTGKRKKHAIVGSPYQGGKKPMNQPFSVSLNLVKSVVDVSVPPNQFKSSIL</sequence>
<accession>A0ACB8Z433</accession>